<dbReference type="PANTHER" id="PTHR34709">
    <property type="entry name" value="OS10G0396666 PROTEIN"/>
    <property type="match status" value="1"/>
</dbReference>
<dbReference type="AlphaFoldDB" id="A0A1E5WCW2"/>
<dbReference type="PANTHER" id="PTHR34709:SF78">
    <property type="entry name" value="FBD DOMAIN-CONTAINING PROTEIN"/>
    <property type="match status" value="1"/>
</dbReference>
<protein>
    <submittedName>
        <fullName evidence="1">Uncharacterized protein</fullName>
    </submittedName>
</protein>
<keyword evidence="2" id="KW-1185">Reference proteome</keyword>
<proteinExistence type="predicted"/>
<sequence length="586" mass="64025">MQPSAAAPALAPSMPLNFDCPSKIAGLNYDDDHVLHAPALRFAVTPNPFGAGTGHKDTEDGRRLIAAVDAALARRASSGSDDVKDLEINFVYGSPRNRYIDMASGGLYLFRHGHAADITSGHVAAWLRFGERRVTGRFTLAVPVLPRYAKKTAAAAVPERKLYAEMPSSARSETVSLTLGNASLAVPIAGAFHALADLLLSHARIVPNSADERNLGHLLSASCCPRLRRLRLEYITGLAALRLQATATLGELGLDHVRDIASLELDAPGLRALHVTDCYKMASDDAAVTISAARLETLACADMCHPDRLQFDGAATVRRLDKIFLWSHGRPGVYSNAGAVWLLQHCTAANSLGVHLSPPVVCIMDAFTINLSIPSTFMTHSITLTTHFDFSSCTLNQDLKAKYWKDMEEMVSPVPQLSNITSLTIDAQRQHIEASIAKLIAKCSRLERLTINISRPCDPCSNPYCFCNREAGWDDQTISLEHLREGKITGLQPSDDHLSLVRRLIASAPALERMTVELYIGKELDCSSIPCNRGHWAPCVIGQSSRRICNKAYEWTPGKKRKEGQLVMHPGKRSVHSLLSLQQNHQ</sequence>
<gene>
    <name evidence="1" type="ORF">BAE44_0003708</name>
</gene>
<organism evidence="1 2">
    <name type="scientific">Dichanthelium oligosanthes</name>
    <dbReference type="NCBI Taxonomy" id="888268"/>
    <lineage>
        <taxon>Eukaryota</taxon>
        <taxon>Viridiplantae</taxon>
        <taxon>Streptophyta</taxon>
        <taxon>Embryophyta</taxon>
        <taxon>Tracheophyta</taxon>
        <taxon>Spermatophyta</taxon>
        <taxon>Magnoliopsida</taxon>
        <taxon>Liliopsida</taxon>
        <taxon>Poales</taxon>
        <taxon>Poaceae</taxon>
        <taxon>PACMAD clade</taxon>
        <taxon>Panicoideae</taxon>
        <taxon>Panicodae</taxon>
        <taxon>Paniceae</taxon>
        <taxon>Dichantheliinae</taxon>
        <taxon>Dichanthelium</taxon>
    </lineage>
</organism>
<dbReference type="Gene3D" id="3.80.10.10">
    <property type="entry name" value="Ribonuclease Inhibitor"/>
    <property type="match status" value="1"/>
</dbReference>
<comment type="caution">
    <text evidence="1">The sequence shown here is derived from an EMBL/GenBank/DDBJ whole genome shotgun (WGS) entry which is preliminary data.</text>
</comment>
<name>A0A1E5WCW2_9POAL</name>
<dbReference type="Proteomes" id="UP000095767">
    <property type="component" value="Unassembled WGS sequence"/>
</dbReference>
<reference evidence="1 2" key="1">
    <citation type="submission" date="2016-09" db="EMBL/GenBank/DDBJ databases">
        <title>The draft genome of Dichanthelium oligosanthes: A C3 panicoid grass species.</title>
        <authorList>
            <person name="Studer A.J."/>
            <person name="Schnable J.C."/>
            <person name="Brutnell T.P."/>
        </authorList>
    </citation>
    <scope>NUCLEOTIDE SEQUENCE [LARGE SCALE GENOMIC DNA]</scope>
    <source>
        <strain evidence="2">cv. Kellogg 1175</strain>
        <tissue evidence="1">Leaf</tissue>
    </source>
</reference>
<dbReference type="InterPro" id="IPR055312">
    <property type="entry name" value="FBL15-like"/>
</dbReference>
<accession>A0A1E5WCW2</accession>
<dbReference type="InterPro" id="IPR032675">
    <property type="entry name" value="LRR_dom_sf"/>
</dbReference>
<dbReference type="OrthoDB" id="688776at2759"/>
<evidence type="ECO:0000313" key="2">
    <source>
        <dbReference type="Proteomes" id="UP000095767"/>
    </source>
</evidence>
<dbReference type="EMBL" id="LWDX02012683">
    <property type="protein sequence ID" value="OEL35273.1"/>
    <property type="molecule type" value="Genomic_DNA"/>
</dbReference>
<dbReference type="STRING" id="888268.A0A1E5WCW2"/>
<evidence type="ECO:0000313" key="1">
    <source>
        <dbReference type="EMBL" id="OEL35273.1"/>
    </source>
</evidence>